<proteinExistence type="inferred from homology"/>
<dbReference type="CDD" id="cd05237">
    <property type="entry name" value="UDP_invert_4-6DH_SDR_e"/>
    <property type="match status" value="1"/>
</dbReference>
<dbReference type="InterPro" id="IPR003869">
    <property type="entry name" value="Polysac_CapD-like"/>
</dbReference>
<sequence length="730" mass="79815">MDPSSGNRPLPVPGRADSSDDVEAEAGRRGPADVAGGVVMTSLRLPSPVSLTRRQKIVLMMTIDMLALPLCFTLALLLRAGDDGLIRQYGILPPLFIAVLTIPVLAFSGLYRTVLRYIDLKVLWAAGISMAALVGLTYAVSFLINDSRLPRAGLLIYWFIAFAYVVISRFLIRALVRRTQRWRNSRGHPTRHVAIYGAGEAGFQLASAMRASVDHEAVCFFDDDRSLGNHTFADLPVFHTSRLRTELQRLGVDEVVLAVPSLSPEQRKRILDKLHRCAVSVRTLPTLLELVDRKITMQSIREVKLEDLLGRPPVPPREALFAKCTHRKVVMVTGAGGSIGSELCRQVASQQPAKIILLDHSEWALYMIEQDLRRNFPGVPLMARIGSVCDPNAVAAAMQGQQVDTIYHAAAYKHVPLVEDNMPEGIRNNVLGSLTIANMADRFGVQTCVLVSTDKAVRPTNVMGASKRIAELIFQAAAARPGTRTVYAMVRFGNVLGSSGSVVPLFRSQIEAGGPITITHPDVIRFFMLIPEASQLVIQAGAMARGGEVFVLDMGQPVRIVDLAKTMIEMAGLVERTSKNPNGDIEIAFVGLRPGEKLYEELLIGGNVTPSEHERIMCSEEPRLEEAELQEKLARLYAACDSRDEVSIQTVVQSIVPEYAPYSSLGESSRKPVRATPADSSQDVQDDTRAPRQLGPRPVALHRIAFQAGSQPEAGNEVEPARLLGSGKLR</sequence>
<dbReference type="Gene3D" id="3.40.50.720">
    <property type="entry name" value="NAD(P)-binding Rossmann-like Domain"/>
    <property type="match status" value="2"/>
</dbReference>
<dbReference type="Proteomes" id="UP000256862">
    <property type="component" value="Plasmid CO2235_mp"/>
</dbReference>
<dbReference type="Pfam" id="PF13727">
    <property type="entry name" value="CoA_binding_3"/>
    <property type="match status" value="1"/>
</dbReference>
<dbReference type="EMBL" id="OGUS01000137">
    <property type="protein sequence ID" value="SPC19763.1"/>
    <property type="molecule type" value="Genomic_DNA"/>
</dbReference>
<dbReference type="PANTHER" id="PTHR43318:SF1">
    <property type="entry name" value="POLYSACCHARIDE BIOSYNTHESIS PROTEIN EPSC-RELATED"/>
    <property type="match status" value="1"/>
</dbReference>
<evidence type="ECO:0000259" key="4">
    <source>
        <dbReference type="Pfam" id="PF02719"/>
    </source>
</evidence>
<keyword evidence="3" id="KW-0812">Transmembrane</keyword>
<evidence type="ECO:0000313" key="7">
    <source>
        <dbReference type="Proteomes" id="UP000256862"/>
    </source>
</evidence>
<evidence type="ECO:0000313" key="6">
    <source>
        <dbReference type="EMBL" id="SPC19763.1"/>
    </source>
</evidence>
<organism evidence="5 7">
    <name type="scientific">Cupriavidus oxalaticus</name>
    <dbReference type="NCBI Taxonomy" id="96344"/>
    <lineage>
        <taxon>Bacteria</taxon>
        <taxon>Pseudomonadati</taxon>
        <taxon>Pseudomonadota</taxon>
        <taxon>Betaproteobacteria</taxon>
        <taxon>Burkholderiales</taxon>
        <taxon>Burkholderiaceae</taxon>
        <taxon>Cupriavidus</taxon>
    </lineage>
</organism>
<keyword evidence="3" id="KW-0472">Membrane</keyword>
<reference evidence="7" key="2">
    <citation type="submission" date="2018-01" db="EMBL/GenBank/DDBJ databases">
        <authorList>
            <person name="Gaut B.S."/>
            <person name="Morton B.R."/>
            <person name="Clegg M.T."/>
            <person name="Duvall M.R."/>
        </authorList>
    </citation>
    <scope>NUCLEOTIDE SEQUENCE [LARGE SCALE GENOMIC DNA]</scope>
</reference>
<dbReference type="Pfam" id="PF02719">
    <property type="entry name" value="Polysacc_synt_2"/>
    <property type="match status" value="1"/>
</dbReference>
<gene>
    <name evidence="5" type="primary">epsC</name>
    <name evidence="6" type="ORF">CO2235_MP20174</name>
    <name evidence="5" type="ORF">CO2235_U990010</name>
</gene>
<reference evidence="5" key="1">
    <citation type="submission" date="2018-01" db="EMBL/GenBank/DDBJ databases">
        <authorList>
            <person name="Clerissi C."/>
        </authorList>
    </citation>
    <scope>NUCLEOTIDE SEQUENCE</scope>
    <source>
        <strain evidence="5">Cupriavidus oxalaticus LMG 2235</strain>
    </source>
</reference>
<feature type="transmembrane region" description="Helical" evidence="3">
    <location>
        <begin position="156"/>
        <end position="176"/>
    </location>
</feature>
<dbReference type="PANTHER" id="PTHR43318">
    <property type="entry name" value="UDP-N-ACETYLGLUCOSAMINE 4,6-DEHYDRATASE"/>
    <property type="match status" value="1"/>
</dbReference>
<dbReference type="EMBL" id="OGUS01000108">
    <property type="protein sequence ID" value="SPC10602.1"/>
    <property type="molecule type" value="Genomic_DNA"/>
</dbReference>
<feature type="region of interest" description="Disordered" evidence="2">
    <location>
        <begin position="1"/>
        <end position="30"/>
    </location>
</feature>
<evidence type="ECO:0000256" key="1">
    <source>
        <dbReference type="ARBA" id="ARBA00007430"/>
    </source>
</evidence>
<dbReference type="InterPro" id="IPR051203">
    <property type="entry name" value="Polysaccharide_Synthase-Rel"/>
</dbReference>
<dbReference type="SUPFAM" id="SSF51735">
    <property type="entry name" value="NAD(P)-binding Rossmann-fold domains"/>
    <property type="match status" value="2"/>
</dbReference>
<name>A0A375FVL3_9BURK</name>
<dbReference type="AlphaFoldDB" id="A0A375FVL3"/>
<protein>
    <submittedName>
        <fullName evidence="5">Polysaccharide biosynthesis protein EpsC</fullName>
    </submittedName>
</protein>
<feature type="region of interest" description="Disordered" evidence="2">
    <location>
        <begin position="663"/>
        <end position="730"/>
    </location>
</feature>
<feature type="transmembrane region" description="Helical" evidence="3">
    <location>
        <begin position="90"/>
        <end position="110"/>
    </location>
</feature>
<comment type="caution">
    <text evidence="5">The sequence shown here is derived from an EMBL/GenBank/DDBJ whole genome shotgun (WGS) entry which is preliminary data.</text>
</comment>
<evidence type="ECO:0000313" key="5">
    <source>
        <dbReference type="EMBL" id="SPC10602.1"/>
    </source>
</evidence>
<feature type="domain" description="Polysaccharide biosynthesis protein CapD-like" evidence="4">
    <location>
        <begin position="330"/>
        <end position="618"/>
    </location>
</feature>
<dbReference type="InterPro" id="IPR036291">
    <property type="entry name" value="NAD(P)-bd_dom_sf"/>
</dbReference>
<evidence type="ECO:0000256" key="2">
    <source>
        <dbReference type="SAM" id="MobiDB-lite"/>
    </source>
</evidence>
<feature type="transmembrane region" description="Helical" evidence="3">
    <location>
        <begin position="57"/>
        <end position="78"/>
    </location>
</feature>
<keyword evidence="3" id="KW-1133">Transmembrane helix</keyword>
<accession>A0A375FVL3</accession>
<comment type="similarity">
    <text evidence="1">Belongs to the polysaccharide synthase family.</text>
</comment>
<feature type="transmembrane region" description="Helical" evidence="3">
    <location>
        <begin position="122"/>
        <end position="144"/>
    </location>
</feature>
<evidence type="ECO:0000256" key="3">
    <source>
        <dbReference type="SAM" id="Phobius"/>
    </source>
</evidence>